<dbReference type="EMBL" id="JMHU01000001">
    <property type="protein sequence ID" value="KDA46896.1"/>
    <property type="molecule type" value="Genomic_DNA"/>
</dbReference>
<keyword evidence="7 8" id="KW-0472">Membrane</keyword>
<evidence type="ECO:0000256" key="6">
    <source>
        <dbReference type="ARBA" id="ARBA00022989"/>
    </source>
</evidence>
<evidence type="ECO:0000256" key="4">
    <source>
        <dbReference type="ARBA" id="ARBA00022597"/>
    </source>
</evidence>
<dbReference type="Pfam" id="PF02378">
    <property type="entry name" value="PTS_EIIC"/>
    <property type="match status" value="1"/>
</dbReference>
<comment type="subcellular location">
    <subcellularLocation>
        <location evidence="1">Cell membrane</location>
        <topology evidence="1">Multi-pass membrane protein</topology>
    </subcellularLocation>
</comment>
<reference evidence="11 12" key="1">
    <citation type="submission" date="2014-04" db="EMBL/GenBank/DDBJ databases">
        <title>Draft Genome Sequence of Lactobacillus animalis 381-IL-28.</title>
        <authorList>
            <person name="Sturino J.M."/>
            <person name="Rajendran M."/>
            <person name="Altermann E."/>
        </authorList>
    </citation>
    <scope>NUCLEOTIDE SEQUENCE [LARGE SCALE GENOMIC DNA]</scope>
    <source>
        <strain evidence="11 12">381-IL-28</strain>
    </source>
</reference>
<feature type="transmembrane region" description="Helical" evidence="9">
    <location>
        <begin position="201"/>
        <end position="222"/>
    </location>
</feature>
<keyword evidence="6 9" id="KW-1133">Transmembrane helix</keyword>
<feature type="transmembrane region" description="Helical" evidence="9">
    <location>
        <begin position="243"/>
        <end position="262"/>
    </location>
</feature>
<organism evidence="11 12">
    <name type="scientific">Ligilactobacillus animalis</name>
    <dbReference type="NCBI Taxonomy" id="1605"/>
    <lineage>
        <taxon>Bacteria</taxon>
        <taxon>Bacillati</taxon>
        <taxon>Bacillota</taxon>
        <taxon>Bacilli</taxon>
        <taxon>Lactobacillales</taxon>
        <taxon>Lactobacillaceae</taxon>
        <taxon>Ligilactobacillus</taxon>
    </lineage>
</organism>
<comment type="caution">
    <text evidence="11">The sequence shown here is derived from an EMBL/GenBank/DDBJ whole genome shotgun (WGS) entry which is preliminary data.</text>
</comment>
<evidence type="ECO:0000256" key="7">
    <source>
        <dbReference type="ARBA" id="ARBA00023136"/>
    </source>
</evidence>
<dbReference type="InterPro" id="IPR003352">
    <property type="entry name" value="PTS_EIIC"/>
</dbReference>
<evidence type="ECO:0000313" key="11">
    <source>
        <dbReference type="EMBL" id="KDA46896.1"/>
    </source>
</evidence>
<dbReference type="Proteomes" id="UP000027129">
    <property type="component" value="Unassembled WGS sequence"/>
</dbReference>
<feature type="domain" description="PTS EIIC type-3" evidence="10">
    <location>
        <begin position="22"/>
        <end position="431"/>
    </location>
</feature>
<feature type="transmembrane region" description="Helical" evidence="9">
    <location>
        <begin position="389"/>
        <end position="405"/>
    </location>
</feature>
<dbReference type="InterPro" id="IPR004796">
    <property type="entry name" value="PTS_IIC_cello"/>
</dbReference>
<evidence type="ECO:0000256" key="5">
    <source>
        <dbReference type="ARBA" id="ARBA00022692"/>
    </source>
</evidence>
<dbReference type="InterPro" id="IPR051088">
    <property type="entry name" value="PTS_Sugar-EIIC/EIIB"/>
</dbReference>
<keyword evidence="5 9" id="KW-0812">Transmembrane</keyword>
<keyword evidence="3 8" id="KW-1003">Cell membrane</keyword>
<name>A0ABR4RSV2_9LACO</name>
<dbReference type="PROSITE" id="PS51105">
    <property type="entry name" value="PTS_EIIC_TYPE_3"/>
    <property type="match status" value="1"/>
</dbReference>
<gene>
    <name evidence="11" type="ORF">Lani381_0110</name>
</gene>
<keyword evidence="12" id="KW-1185">Reference proteome</keyword>
<feature type="transmembrane region" description="Helical" evidence="9">
    <location>
        <begin position="92"/>
        <end position="113"/>
    </location>
</feature>
<feature type="transmembrane region" description="Helical" evidence="9">
    <location>
        <begin position="303"/>
        <end position="325"/>
    </location>
</feature>
<evidence type="ECO:0000256" key="1">
    <source>
        <dbReference type="ARBA" id="ARBA00004651"/>
    </source>
</evidence>
<keyword evidence="2 8" id="KW-0813">Transport</keyword>
<dbReference type="InterPro" id="IPR004501">
    <property type="entry name" value="PTS_EIIC_3"/>
</dbReference>
<evidence type="ECO:0000313" key="12">
    <source>
        <dbReference type="Proteomes" id="UP000027129"/>
    </source>
</evidence>
<feature type="transmembrane region" description="Helical" evidence="9">
    <location>
        <begin position="411"/>
        <end position="429"/>
    </location>
</feature>
<evidence type="ECO:0000256" key="3">
    <source>
        <dbReference type="ARBA" id="ARBA00022475"/>
    </source>
</evidence>
<feature type="transmembrane region" description="Helical" evidence="9">
    <location>
        <begin position="156"/>
        <end position="176"/>
    </location>
</feature>
<keyword evidence="4 8" id="KW-0762">Sugar transport</keyword>
<dbReference type="PANTHER" id="PTHR33989">
    <property type="match status" value="1"/>
</dbReference>
<comment type="function">
    <text evidence="8">The phosphoenolpyruvate-dependent sugar phosphotransferase system (PTS), a major carbohydrate active -transport system, catalyzes the phosphorylation of incoming sugar substrates concomitant with their translocation across the cell membrane.</text>
</comment>
<feature type="transmembrane region" description="Helical" evidence="9">
    <location>
        <begin position="41"/>
        <end position="62"/>
    </location>
</feature>
<evidence type="ECO:0000256" key="9">
    <source>
        <dbReference type="SAM" id="Phobius"/>
    </source>
</evidence>
<proteinExistence type="predicted"/>
<protein>
    <recommendedName>
        <fullName evidence="8">Permease IIC component</fullName>
    </recommendedName>
</protein>
<evidence type="ECO:0000256" key="2">
    <source>
        <dbReference type="ARBA" id="ARBA00022448"/>
    </source>
</evidence>
<dbReference type="PANTHER" id="PTHR33989:SF4">
    <property type="entry name" value="PTS SYSTEM N,N'-DIACETYLCHITOBIOSE-SPECIFIC EIIC COMPONENT"/>
    <property type="match status" value="1"/>
</dbReference>
<evidence type="ECO:0000256" key="8">
    <source>
        <dbReference type="PIRNR" id="PIRNR006351"/>
    </source>
</evidence>
<accession>A0ABR4RSV2</accession>
<sequence length="456" mass="50393">MLKQHKLGYTRTKNELLGERAMEQRIIALGLRIRKWSFFRIIQRTFAVLFPFILLGSFAQVIEFSLLHPDGYLGNLIQISKWLPHYRAANQLFGSIYMLTAGVIALLAAGVSAKYTAQFFKRDEQLAGLTGLLVFLAICYQRTTGNNGQFNFRLDLLGFPGLILGLAVGYCVGWVFKYLSGPTIKGTEHGQELLSRSFKGLLPLTFTLLFAVVCNILLGLLFKYQIFEGVGSWLQGQATKQSGFWPVMFFASITLLLAWLGLSGPYTGNTFDSDQSALKNLSYALSHNDLAKVPEKFNANTLYFSYGAIGGTGATLGLVLAIFLVAKRQNTRKLANWTVIPSMFNTNVAFMIGLPVLFNPFYLLPFLVIPLFNMVIGGLALLCGLVPPAVYPVLTTTPGVLYAFIGTNGSWGVLIFTFGLLLCDILLYIPFVRFAEKIAGALDNDCKRAGELNEDQ</sequence>
<dbReference type="PIRSF" id="PIRSF006351">
    <property type="entry name" value="PTS_EIIC-Cellobiose"/>
    <property type="match status" value="1"/>
</dbReference>
<evidence type="ECO:0000259" key="10">
    <source>
        <dbReference type="PROSITE" id="PS51105"/>
    </source>
</evidence>